<evidence type="ECO:0000256" key="6">
    <source>
        <dbReference type="ARBA" id="ARBA00022827"/>
    </source>
</evidence>
<comment type="similarity">
    <text evidence="3 9">Belongs to the carotenoid/retinoid oxidoreductase family.</text>
</comment>
<keyword evidence="4" id="KW-0285">Flavoprotein</keyword>
<keyword evidence="5 9" id="KW-0125">Carotenoid biosynthesis</keyword>
<feature type="domain" description="Amine oxidase" evidence="10">
    <location>
        <begin position="12"/>
        <end position="479"/>
    </location>
</feature>
<dbReference type="Gene3D" id="3.50.50.60">
    <property type="entry name" value="FAD/NAD(P)-binding domain"/>
    <property type="match status" value="2"/>
</dbReference>
<evidence type="ECO:0000256" key="4">
    <source>
        <dbReference type="ARBA" id="ARBA00022630"/>
    </source>
</evidence>
<comment type="cofactor">
    <cofactor evidence="1">
        <name>FAD</name>
        <dbReference type="ChEBI" id="CHEBI:57692"/>
    </cofactor>
</comment>
<organism evidence="11 12">
    <name type="scientific">Wenzhouxiangella limi</name>
    <dbReference type="NCBI Taxonomy" id="2707351"/>
    <lineage>
        <taxon>Bacteria</taxon>
        <taxon>Pseudomonadati</taxon>
        <taxon>Pseudomonadota</taxon>
        <taxon>Gammaproteobacteria</taxon>
        <taxon>Chromatiales</taxon>
        <taxon>Wenzhouxiangellaceae</taxon>
        <taxon>Wenzhouxiangella</taxon>
    </lineage>
</organism>
<evidence type="ECO:0000256" key="7">
    <source>
        <dbReference type="ARBA" id="ARBA00023002"/>
    </source>
</evidence>
<name>A0A845V0B2_9GAMM</name>
<keyword evidence="12" id="KW-1185">Reference proteome</keyword>
<dbReference type="SUPFAM" id="SSF51905">
    <property type="entry name" value="FAD/NAD(P)-binding domain"/>
    <property type="match status" value="1"/>
</dbReference>
<dbReference type="PROSITE" id="PS00982">
    <property type="entry name" value="PHYTOENE_DH"/>
    <property type="match status" value="1"/>
</dbReference>
<evidence type="ECO:0000256" key="1">
    <source>
        <dbReference type="ARBA" id="ARBA00001974"/>
    </source>
</evidence>
<dbReference type="InterPro" id="IPR014105">
    <property type="entry name" value="Carotenoid/retinoid_OxRdtase"/>
</dbReference>
<gene>
    <name evidence="11" type="primary">crtI</name>
    <name evidence="11" type="ORF">G3I74_10515</name>
</gene>
<comment type="pathway">
    <text evidence="2 9">Carotenoid biosynthesis.</text>
</comment>
<proteinExistence type="inferred from homology"/>
<evidence type="ECO:0000256" key="3">
    <source>
        <dbReference type="ARBA" id="ARBA00006046"/>
    </source>
</evidence>
<dbReference type="PANTHER" id="PTHR43734">
    <property type="entry name" value="PHYTOENE DESATURASE"/>
    <property type="match status" value="1"/>
</dbReference>
<dbReference type="EMBL" id="JAAGSC010000041">
    <property type="protein sequence ID" value="NDY96164.1"/>
    <property type="molecule type" value="Genomic_DNA"/>
</dbReference>
<dbReference type="GO" id="GO:0016117">
    <property type="term" value="P:carotenoid biosynthetic process"/>
    <property type="evidence" value="ECO:0007669"/>
    <property type="project" value="UniProtKB-KW"/>
</dbReference>
<dbReference type="Pfam" id="PF01593">
    <property type="entry name" value="Amino_oxidase"/>
    <property type="match status" value="1"/>
</dbReference>
<evidence type="ECO:0000259" key="10">
    <source>
        <dbReference type="Pfam" id="PF01593"/>
    </source>
</evidence>
<dbReference type="AlphaFoldDB" id="A0A845V0B2"/>
<accession>A0A845V0B2</accession>
<evidence type="ECO:0000256" key="2">
    <source>
        <dbReference type="ARBA" id="ARBA00004829"/>
    </source>
</evidence>
<dbReference type="PANTHER" id="PTHR43734:SF3">
    <property type="entry name" value="B-CAROTENE KETOLASE"/>
    <property type="match status" value="1"/>
</dbReference>
<dbReference type="InterPro" id="IPR002937">
    <property type="entry name" value="Amino_oxidase"/>
</dbReference>
<dbReference type="GO" id="GO:0016627">
    <property type="term" value="F:oxidoreductase activity, acting on the CH-CH group of donors"/>
    <property type="evidence" value="ECO:0007669"/>
    <property type="project" value="UniProtKB-ARBA"/>
</dbReference>
<dbReference type="RefSeq" id="WP_164211535.1">
    <property type="nucleotide sequence ID" value="NZ_JAAGSC010000041.1"/>
</dbReference>
<comment type="caution">
    <text evidence="11">The sequence shown here is derived from an EMBL/GenBank/DDBJ whole genome shotgun (WGS) entry which is preliminary data.</text>
</comment>
<reference evidence="11 12" key="1">
    <citation type="submission" date="2020-02" db="EMBL/GenBank/DDBJ databases">
        <authorList>
            <person name="Zhang X.-Y."/>
        </authorList>
    </citation>
    <scope>NUCLEOTIDE SEQUENCE [LARGE SCALE GENOMIC DNA]</scope>
    <source>
        <strain evidence="11 12">C33</strain>
    </source>
</reference>
<protein>
    <recommendedName>
        <fullName evidence="8">Phytoene dehydrogenase</fullName>
    </recommendedName>
</protein>
<keyword evidence="7 9" id="KW-0560">Oxidoreductase</keyword>
<dbReference type="InterPro" id="IPR008150">
    <property type="entry name" value="Phytoene_DH_bac_CS"/>
</dbReference>
<dbReference type="InterPro" id="IPR036188">
    <property type="entry name" value="FAD/NAD-bd_sf"/>
</dbReference>
<evidence type="ECO:0000313" key="11">
    <source>
        <dbReference type="EMBL" id="NDY96164.1"/>
    </source>
</evidence>
<dbReference type="NCBIfam" id="TIGR02734">
    <property type="entry name" value="crtI_fam"/>
    <property type="match status" value="1"/>
</dbReference>
<evidence type="ECO:0000256" key="5">
    <source>
        <dbReference type="ARBA" id="ARBA00022746"/>
    </source>
</evidence>
<dbReference type="Proteomes" id="UP000484885">
    <property type="component" value="Unassembled WGS sequence"/>
</dbReference>
<evidence type="ECO:0000313" key="12">
    <source>
        <dbReference type="Proteomes" id="UP000484885"/>
    </source>
</evidence>
<evidence type="ECO:0000256" key="9">
    <source>
        <dbReference type="RuleBase" id="RU362075"/>
    </source>
</evidence>
<evidence type="ECO:0000256" key="8">
    <source>
        <dbReference type="ARBA" id="ARBA00031986"/>
    </source>
</evidence>
<sequence>MNRVIVIGGGFGGMAAALRARAKGYEVTLLDRCARLGGRAQVFEKDGFRHDAGPTVLTAPFLFEELFGLFGRKLSDAVELVPMDPWYRFEFADGQRFDYGGSMEQTLAEIHRIQPEDVAGYQRLLEDSRGLYDVGFTQLSDAPFHSMGFMLRQVPHLARLGAWRTVWQMVSRRLKSDHLRQAFSIQPLLVGGNPFDTTSIYGLIHFLESAHGVHFAMGGTGALVDALHQLMDDVGIRVELNTTVEEISMQGDRVTGVRLGDGSTRSCDAMISNADPAHLYEHMLPKSASRASARLKTRHAKKSMGLFVLFFGTDRQYPDVAHHTIWMGPRYRELLADIFQRKVLAEDFSIYLHRPTATDASFAPAGCDSFYALVPVPNLEAGIDWSVEGPRLQERMVQALSATILPGLEQHIKADFFMTPEDFAADYLSPQGAGFSIAPIFRQSAWFRFHNRAEGPANLYLVGAGTHPGAGLPGVLCSAKVVDRLLPEAASQSRGSFGQTLAAQP</sequence>
<keyword evidence="6" id="KW-0274">FAD</keyword>